<keyword evidence="1" id="KW-0472">Membrane</keyword>
<dbReference type="EMBL" id="JAAGMN010003906">
    <property type="protein sequence ID" value="NEE12005.1"/>
    <property type="molecule type" value="Genomic_DNA"/>
</dbReference>
<evidence type="ECO:0000256" key="1">
    <source>
        <dbReference type="SAM" id="Phobius"/>
    </source>
</evidence>
<proteinExistence type="predicted"/>
<protein>
    <submittedName>
        <fullName evidence="2">Uncharacterized protein</fullName>
    </submittedName>
</protein>
<organism evidence="2">
    <name type="scientific">Streptomyces sp. SID7499</name>
    <dbReference type="NCBI Taxonomy" id="2706086"/>
    <lineage>
        <taxon>Bacteria</taxon>
        <taxon>Bacillati</taxon>
        <taxon>Actinomycetota</taxon>
        <taxon>Actinomycetes</taxon>
        <taxon>Kitasatosporales</taxon>
        <taxon>Streptomycetaceae</taxon>
        <taxon>Streptomyces</taxon>
    </lineage>
</organism>
<sequence>MPEIVTRRKMGWIALAFHWTMLICTVGLWTPFFLAARRRRTTVTYIPEGYNGPVPGQHG</sequence>
<keyword evidence="1" id="KW-1133">Transmembrane helix</keyword>
<evidence type="ECO:0000313" key="2">
    <source>
        <dbReference type="EMBL" id="NEE12005.1"/>
    </source>
</evidence>
<keyword evidence="1" id="KW-0812">Transmembrane</keyword>
<feature type="transmembrane region" description="Helical" evidence="1">
    <location>
        <begin position="12"/>
        <end position="36"/>
    </location>
</feature>
<comment type="caution">
    <text evidence="2">The sequence shown here is derived from an EMBL/GenBank/DDBJ whole genome shotgun (WGS) entry which is preliminary data.</text>
</comment>
<gene>
    <name evidence="2" type="ORF">G3M58_36805</name>
</gene>
<name>A0A6G3X2K0_9ACTN</name>
<dbReference type="AlphaFoldDB" id="A0A6G3X2K0"/>
<accession>A0A6G3X2K0</accession>
<reference evidence="2" key="1">
    <citation type="submission" date="2020-01" db="EMBL/GenBank/DDBJ databases">
        <title>Insect and environment-associated Actinomycetes.</title>
        <authorList>
            <person name="Currrie C."/>
            <person name="Chevrette M."/>
            <person name="Carlson C."/>
            <person name="Stubbendieck R."/>
            <person name="Wendt-Pienkowski E."/>
        </authorList>
    </citation>
    <scope>NUCLEOTIDE SEQUENCE</scope>
    <source>
        <strain evidence="2">SID7499</strain>
    </source>
</reference>